<feature type="region of interest" description="Disordered" evidence="1">
    <location>
        <begin position="391"/>
        <end position="416"/>
    </location>
</feature>
<feature type="compositionally biased region" description="Polar residues" evidence="1">
    <location>
        <begin position="520"/>
        <end position="531"/>
    </location>
</feature>
<evidence type="ECO:0000256" key="1">
    <source>
        <dbReference type="SAM" id="MobiDB-lite"/>
    </source>
</evidence>
<feature type="region of interest" description="Disordered" evidence="1">
    <location>
        <begin position="795"/>
        <end position="879"/>
    </location>
</feature>
<evidence type="ECO:0000313" key="3">
    <source>
        <dbReference type="Proteomes" id="UP000245956"/>
    </source>
</evidence>
<proteinExistence type="predicted"/>
<dbReference type="EMBL" id="LCWV01000058">
    <property type="protein sequence ID" value="PWI64493.1"/>
    <property type="molecule type" value="Genomic_DNA"/>
</dbReference>
<gene>
    <name evidence="2" type="ORF">PCL_09610</name>
</gene>
<feature type="region of interest" description="Disordered" evidence="1">
    <location>
        <begin position="1008"/>
        <end position="1037"/>
    </location>
</feature>
<organism evidence="2 3">
    <name type="scientific">Purpureocillium lilacinum</name>
    <name type="common">Paecilomyces lilacinus</name>
    <dbReference type="NCBI Taxonomy" id="33203"/>
    <lineage>
        <taxon>Eukaryota</taxon>
        <taxon>Fungi</taxon>
        <taxon>Dikarya</taxon>
        <taxon>Ascomycota</taxon>
        <taxon>Pezizomycotina</taxon>
        <taxon>Sordariomycetes</taxon>
        <taxon>Hypocreomycetidae</taxon>
        <taxon>Hypocreales</taxon>
        <taxon>Ophiocordycipitaceae</taxon>
        <taxon>Purpureocillium</taxon>
    </lineage>
</organism>
<feature type="region of interest" description="Disordered" evidence="1">
    <location>
        <begin position="1166"/>
        <end position="1191"/>
    </location>
</feature>
<feature type="compositionally biased region" description="Low complexity" evidence="1">
    <location>
        <begin position="850"/>
        <end position="861"/>
    </location>
</feature>
<sequence>MLLALYPSHRESRRLFIRSHAGMTWFWSGPRLEVGAEPCHVVCVKLATTAHLINPTAELARLRTWGAARGRGKSAARGVQAAPKTRVANAILIILEDASPSSLVLFEAWLNAALRRHSGGIINLVAMPAWRLAGGWSVQPYSAGICVFRIRGADLDGVGLTSDSPSFRLGGGRVASISRPQIRTSSTGIVHRKFPGMLTESMLGKAIEAMPTQRLFSFILTVLLNVPKGQPARIPYPRCGKYCGSACGLGDGAGPRAPDLLSASYRWHKHTQGMQKAKVFHTRTGAVWSLSGEVMVGIAAKRTKPQSNMALSIQRAFLQGAIPTGSGNASRQLELPHVLVGITRAAAACCLHAKVQTVAAGARTLFARPVRQLFTAGRFYVLPGRHARTHPRPHLSSFLQPPTSTSPFPPSPPTSHYQTLRLPSELLSTPTLPYTSATLALPSHISDLPGGFLQATSECTTEQGPSAAESLQIDDLVHCFKSLTMSDNVDPSDVKKACFADLSRLRQNELPLSSKEHRGSSYTPSGDNTARNIASDVKKNLKSKWSVTIFDEESEQIQGLSNEDARPWAKKVAQAYMSKNPTSSAPPRVGPSPFAAKKTNFMGTHTPSGTVGKLGGLVPPGGAATLRSTPKDSAKCGATMSCTTASQKTATPQPSLAGQSLDKKDALPELHRTPGGTALHFSVNPITDPGSADHTLCHGKCAVKLPQAAEDITANFVLKIEKPTNRALLVLSAPGKPQRVHNIVDLKQPVIQNNYCLVASVPGRANVAYLLRLQTAELTAKFKLYLESLQVTMKRQQKSTLPLPKRTGDGTATGSGVRNNGEASSQSSRSAMPAHGPSTPVSTAPLTTVASQGPSGSSAAPMLVDLDDSDESRDPANPYATIEDAADKLCTLMDSLERDFVDKGFPLTGDAVDELQDTAIDIWLQRGFLGAEDADIKEDMIKLLKSLFQVKRQAMQFRHKFKTSRVLRSSSTQVAESSSIKSLQELQLGPAPRGRIQYTSEQISQLAAKATSRPKDLDRAEYLPPPGTKRIKLSPAPKIDGLSQVRRWLNNGERQAPAGPRPLASSSIPVSNVPVPATMPAMPVTATPGAVKTSSATSCEAMELGRLQPALTKRGQQTDEDFTDSLPPTPALRQAAPAFQGTTGGISTANTSTVSVLEAKKGTELATKNAAAQPPAPKPVAKGLANSRWAN</sequence>
<reference evidence="2 3" key="1">
    <citation type="journal article" date="2016" name="Front. Microbiol.">
        <title>Genome and transcriptome sequences reveal the specific parasitism of the nematophagous Purpureocillium lilacinum 36-1.</title>
        <authorList>
            <person name="Xie J."/>
            <person name="Li S."/>
            <person name="Mo C."/>
            <person name="Xiao X."/>
            <person name="Peng D."/>
            <person name="Wang G."/>
            <person name="Xiao Y."/>
        </authorList>
    </citation>
    <scope>NUCLEOTIDE SEQUENCE [LARGE SCALE GENOMIC DNA]</scope>
    <source>
        <strain evidence="2 3">36-1</strain>
    </source>
</reference>
<protein>
    <submittedName>
        <fullName evidence="2">Uncharacterized protein</fullName>
    </submittedName>
</protein>
<feature type="region of interest" description="Disordered" evidence="1">
    <location>
        <begin position="1110"/>
        <end position="1132"/>
    </location>
</feature>
<feature type="compositionally biased region" description="Polar residues" evidence="1">
    <location>
        <begin position="839"/>
        <end position="849"/>
    </location>
</feature>
<dbReference type="AlphaFoldDB" id="A0A2U3DQF9"/>
<feature type="compositionally biased region" description="Low complexity" evidence="1">
    <location>
        <begin position="395"/>
        <end position="406"/>
    </location>
</feature>
<dbReference type="Proteomes" id="UP000245956">
    <property type="component" value="Unassembled WGS sequence"/>
</dbReference>
<feature type="compositionally biased region" description="Polar residues" evidence="1">
    <location>
        <begin position="810"/>
        <end position="830"/>
    </location>
</feature>
<accession>A0A2U3DQF9</accession>
<feature type="region of interest" description="Disordered" evidence="1">
    <location>
        <begin position="512"/>
        <end position="531"/>
    </location>
</feature>
<evidence type="ECO:0000313" key="2">
    <source>
        <dbReference type="EMBL" id="PWI64493.1"/>
    </source>
</evidence>
<name>A0A2U3DQF9_PURLI</name>
<comment type="caution">
    <text evidence="2">The sequence shown here is derived from an EMBL/GenBank/DDBJ whole genome shotgun (WGS) entry which is preliminary data.</text>
</comment>